<dbReference type="PANTHER" id="PTHR12612">
    <property type="entry name" value="NUCLEAR TRANSPORT FACTOR 2"/>
    <property type="match status" value="1"/>
</dbReference>
<dbReference type="InterPro" id="IPR032710">
    <property type="entry name" value="NTF2-like_dom_sf"/>
</dbReference>
<evidence type="ECO:0000313" key="5">
    <source>
        <dbReference type="Proteomes" id="UP000515908"/>
    </source>
</evidence>
<accession>A0A7G2CUK7</accession>
<dbReference type="GO" id="GO:0051028">
    <property type="term" value="P:mRNA transport"/>
    <property type="evidence" value="ECO:0007669"/>
    <property type="project" value="UniProtKB-UniRule"/>
</dbReference>
<proteinExistence type="predicted"/>
<dbReference type="Pfam" id="PF02136">
    <property type="entry name" value="NTF2"/>
    <property type="match status" value="1"/>
</dbReference>
<dbReference type="GO" id="GO:0005737">
    <property type="term" value="C:cytoplasm"/>
    <property type="evidence" value="ECO:0007669"/>
    <property type="project" value="UniProtKB-SubCell"/>
</dbReference>
<keyword evidence="1 2" id="KW-0963">Cytoplasm</keyword>
<evidence type="ECO:0000256" key="1">
    <source>
        <dbReference type="ARBA" id="ARBA00022490"/>
    </source>
</evidence>
<comment type="function">
    <text evidence="2">Has a role in nuclear-cytoplasmic transport of proteins and mRNAs.</text>
</comment>
<sequence>MDYTQVGPSFVQQYYSVFGSARDQLTGIYRPTSKLTWQGEQMQGQEAIAARFQQLAFNEAQFKTDSIECQPADGGILISVVGEVLLKEERYALKYSDVFILSQDEQQQFYVANQIFNLVGGGVDTQGGQA</sequence>
<keyword evidence="2" id="KW-0539">Nucleus</keyword>
<dbReference type="InterPro" id="IPR002075">
    <property type="entry name" value="NTF2_dom"/>
</dbReference>
<dbReference type="Gene3D" id="3.10.450.50">
    <property type="match status" value="1"/>
</dbReference>
<comment type="subcellular location">
    <subcellularLocation>
        <location evidence="2">Cytoplasm</location>
    </subcellularLocation>
    <subcellularLocation>
        <location evidence="2">Nucleus</location>
    </subcellularLocation>
</comment>
<feature type="domain" description="NTF2" evidence="3">
    <location>
        <begin position="6"/>
        <end position="118"/>
    </location>
</feature>
<dbReference type="InterPro" id="IPR045875">
    <property type="entry name" value="NTF2"/>
</dbReference>
<dbReference type="FunFam" id="3.10.450.50:FF:000005">
    <property type="entry name" value="Nuclear transport factor 2"/>
    <property type="match status" value="1"/>
</dbReference>
<dbReference type="InterPro" id="IPR018222">
    <property type="entry name" value="Nuclear_transport_factor_2_euk"/>
</dbReference>
<evidence type="ECO:0000256" key="2">
    <source>
        <dbReference type="RuleBase" id="RU369002"/>
    </source>
</evidence>
<dbReference type="PROSITE" id="PS50177">
    <property type="entry name" value="NTF2_DOMAIN"/>
    <property type="match status" value="1"/>
</dbReference>
<keyword evidence="5" id="KW-1185">Reference proteome</keyword>
<dbReference type="VEuPathDB" id="TriTrypDB:ADEAN_001016800"/>
<dbReference type="SUPFAM" id="SSF54427">
    <property type="entry name" value="NTF2-like"/>
    <property type="match status" value="1"/>
</dbReference>
<gene>
    <name evidence="4" type="ORF">ADEAN_001016800</name>
</gene>
<name>A0A7G2CUK7_9TRYP</name>
<dbReference type="Proteomes" id="UP000515908">
    <property type="component" value="Chromosome 27"/>
</dbReference>
<reference evidence="4 5" key="1">
    <citation type="submission" date="2020-08" db="EMBL/GenBank/DDBJ databases">
        <authorList>
            <person name="Newling K."/>
            <person name="Davey J."/>
            <person name="Forrester S."/>
        </authorList>
    </citation>
    <scope>NUCLEOTIDE SEQUENCE [LARGE SCALE GENOMIC DNA]</scope>
    <source>
        <strain evidence="5">Crithidia deanei Carvalho (ATCC PRA-265)</strain>
    </source>
</reference>
<dbReference type="CDD" id="cd00780">
    <property type="entry name" value="NTF2"/>
    <property type="match status" value="1"/>
</dbReference>
<organism evidence="4 5">
    <name type="scientific">Angomonas deanei</name>
    <dbReference type="NCBI Taxonomy" id="59799"/>
    <lineage>
        <taxon>Eukaryota</taxon>
        <taxon>Discoba</taxon>
        <taxon>Euglenozoa</taxon>
        <taxon>Kinetoplastea</taxon>
        <taxon>Metakinetoplastina</taxon>
        <taxon>Trypanosomatida</taxon>
        <taxon>Trypanosomatidae</taxon>
        <taxon>Strigomonadinae</taxon>
        <taxon>Angomonas</taxon>
    </lineage>
</organism>
<evidence type="ECO:0000259" key="3">
    <source>
        <dbReference type="PROSITE" id="PS50177"/>
    </source>
</evidence>
<dbReference type="OrthoDB" id="6507044at2759"/>
<protein>
    <recommendedName>
        <fullName evidence="2">NTF2-related export protein</fullName>
    </recommendedName>
</protein>
<dbReference type="GO" id="GO:0005635">
    <property type="term" value="C:nuclear envelope"/>
    <property type="evidence" value="ECO:0007669"/>
    <property type="project" value="UniProtKB-ARBA"/>
</dbReference>
<dbReference type="GO" id="GO:0006606">
    <property type="term" value="P:protein import into nucleus"/>
    <property type="evidence" value="ECO:0007669"/>
    <property type="project" value="UniProtKB-ARBA"/>
</dbReference>
<dbReference type="AlphaFoldDB" id="A0A7G2CUK7"/>
<evidence type="ECO:0000313" key="4">
    <source>
        <dbReference type="EMBL" id="CAD2222624.1"/>
    </source>
</evidence>
<keyword evidence="2" id="KW-0653">Protein transport</keyword>
<dbReference type="EMBL" id="LR877171">
    <property type="protein sequence ID" value="CAD2222624.1"/>
    <property type="molecule type" value="Genomic_DNA"/>
</dbReference>
<keyword evidence="2" id="KW-0813">Transport</keyword>